<keyword evidence="3" id="KW-1185">Reference proteome</keyword>
<dbReference type="InterPro" id="IPR007563">
    <property type="entry name" value="DUF554"/>
</dbReference>
<keyword evidence="1" id="KW-0812">Transmembrane</keyword>
<protein>
    <submittedName>
        <fullName evidence="2">DUF554 domain-containing protein</fullName>
    </submittedName>
</protein>
<feature type="transmembrane region" description="Helical" evidence="1">
    <location>
        <begin position="32"/>
        <end position="50"/>
    </location>
</feature>
<organism evidence="2 3">
    <name type="scientific">Clostridium paridis</name>
    <dbReference type="NCBI Taxonomy" id="2803863"/>
    <lineage>
        <taxon>Bacteria</taxon>
        <taxon>Bacillati</taxon>
        <taxon>Bacillota</taxon>
        <taxon>Clostridia</taxon>
        <taxon>Eubacteriales</taxon>
        <taxon>Clostridiaceae</taxon>
        <taxon>Clostridium</taxon>
    </lineage>
</organism>
<dbReference type="Proteomes" id="UP000623681">
    <property type="component" value="Unassembled WGS sequence"/>
</dbReference>
<sequence>MLGTIVNFIAILIGGSLGLFIKGGLPKRFMDTIMNGIALCIIYIGVSGAIKSEQMLLIVVSIVIGSLIGELVNIDGKLIALGNFIESKSKKSSEGVSISQGFVTASLLFCVGAMAIVGALEGGLSHKHDILFTKSILDGITSIILSSTLGIGVLLSAFCVLIYQGIIVLGSSLLQGILTTSIITEMSAVGSLLILGLGLNMLGITKIKVANMLPGIIVPIIYGSHLT</sequence>
<dbReference type="PANTHER" id="PTHR36111">
    <property type="entry name" value="INNER MEMBRANE PROTEIN-RELATED"/>
    <property type="match status" value="1"/>
</dbReference>
<gene>
    <name evidence="2" type="ORF">JK634_16465</name>
</gene>
<feature type="transmembrane region" description="Helical" evidence="1">
    <location>
        <begin position="140"/>
        <end position="170"/>
    </location>
</feature>
<reference evidence="2" key="1">
    <citation type="submission" date="2021-01" db="EMBL/GenBank/DDBJ databases">
        <title>Genome public.</title>
        <authorList>
            <person name="Liu C."/>
            <person name="Sun Q."/>
        </authorList>
    </citation>
    <scope>NUCLEOTIDE SEQUENCE</scope>
    <source>
        <strain evidence="2">YIM B02565</strain>
    </source>
</reference>
<dbReference type="EMBL" id="JAESWA010000024">
    <property type="protein sequence ID" value="MBL4933390.1"/>
    <property type="molecule type" value="Genomic_DNA"/>
</dbReference>
<evidence type="ECO:0000256" key="1">
    <source>
        <dbReference type="SAM" id="Phobius"/>
    </source>
</evidence>
<accession>A0A937K699</accession>
<keyword evidence="1" id="KW-0472">Membrane</keyword>
<feature type="transmembrane region" description="Helical" evidence="1">
    <location>
        <begin position="6"/>
        <end position="25"/>
    </location>
</feature>
<feature type="transmembrane region" description="Helical" evidence="1">
    <location>
        <begin position="182"/>
        <end position="204"/>
    </location>
</feature>
<evidence type="ECO:0000313" key="3">
    <source>
        <dbReference type="Proteomes" id="UP000623681"/>
    </source>
</evidence>
<keyword evidence="1" id="KW-1133">Transmembrane helix</keyword>
<feature type="transmembrane region" description="Helical" evidence="1">
    <location>
        <begin position="95"/>
        <end position="120"/>
    </location>
</feature>
<dbReference type="Pfam" id="PF04474">
    <property type="entry name" value="DUF554"/>
    <property type="match status" value="1"/>
</dbReference>
<dbReference type="PANTHER" id="PTHR36111:SF2">
    <property type="entry name" value="INNER MEMBRANE PROTEIN"/>
    <property type="match status" value="1"/>
</dbReference>
<comment type="caution">
    <text evidence="2">The sequence shown here is derived from an EMBL/GenBank/DDBJ whole genome shotgun (WGS) entry which is preliminary data.</text>
</comment>
<feature type="transmembrane region" description="Helical" evidence="1">
    <location>
        <begin position="56"/>
        <end position="74"/>
    </location>
</feature>
<evidence type="ECO:0000313" key="2">
    <source>
        <dbReference type="EMBL" id="MBL4933390.1"/>
    </source>
</evidence>
<proteinExistence type="predicted"/>
<dbReference type="RefSeq" id="WP_202768829.1">
    <property type="nucleotide sequence ID" value="NZ_JAESWA010000024.1"/>
</dbReference>
<dbReference type="AlphaFoldDB" id="A0A937K699"/>
<name>A0A937K699_9CLOT</name>